<dbReference type="AlphaFoldDB" id="A0A0B2B7H7"/>
<protein>
    <submittedName>
        <fullName evidence="1">Deazaflavin-dependent oxidoreductase (Nitroreductase family)</fullName>
    </submittedName>
</protein>
<dbReference type="NCBIfam" id="TIGR00026">
    <property type="entry name" value="hi_GC_TIGR00026"/>
    <property type="match status" value="1"/>
</dbReference>
<dbReference type="Proteomes" id="UP000230842">
    <property type="component" value="Unassembled WGS sequence"/>
</dbReference>
<dbReference type="InterPro" id="IPR004378">
    <property type="entry name" value="F420H2_quin_Rdtase"/>
</dbReference>
<comment type="caution">
    <text evidence="1">The sequence shown here is derived from an EMBL/GenBank/DDBJ whole genome shotgun (WGS) entry which is preliminary data.</text>
</comment>
<dbReference type="Gene3D" id="2.30.110.10">
    <property type="entry name" value="Electron Transport, Fmn-binding Protein, Chain A"/>
    <property type="match status" value="1"/>
</dbReference>
<name>A0A0B2B7H7_9ACTN</name>
<dbReference type="EMBL" id="PGEZ01000001">
    <property type="protein sequence ID" value="PJJ57760.1"/>
    <property type="molecule type" value="Genomic_DNA"/>
</dbReference>
<evidence type="ECO:0000313" key="2">
    <source>
        <dbReference type="Proteomes" id="UP000230842"/>
    </source>
</evidence>
<sequence>MRLLSPFSGLSRVVNPRIRSLARVRPPLALLHHEGRRTGRPYETPVQAYRTATGFVVGLAYGHDADWARNILATGRGQITYGRRRYSLSHPRRRGPEARGDLPAPASAMMRVLGIDDFVEFDATLMGDT</sequence>
<keyword evidence="2" id="KW-1185">Reference proteome</keyword>
<proteinExistence type="predicted"/>
<dbReference type="Pfam" id="PF04075">
    <property type="entry name" value="F420H2_quin_red"/>
    <property type="match status" value="1"/>
</dbReference>
<dbReference type="RefSeq" id="WP_039363460.1">
    <property type="nucleotide sequence ID" value="NZ_PGEZ01000001.1"/>
</dbReference>
<gene>
    <name evidence="1" type="ORF">CLV56_1998</name>
</gene>
<evidence type="ECO:0000313" key="1">
    <source>
        <dbReference type="EMBL" id="PJJ57760.1"/>
    </source>
</evidence>
<dbReference type="InterPro" id="IPR012349">
    <property type="entry name" value="Split_barrel_FMN-bd"/>
</dbReference>
<organism evidence="1 2">
    <name type="scientific">Mumia flava</name>
    <dbReference type="NCBI Taxonomy" id="1348852"/>
    <lineage>
        <taxon>Bacteria</taxon>
        <taxon>Bacillati</taxon>
        <taxon>Actinomycetota</taxon>
        <taxon>Actinomycetes</taxon>
        <taxon>Propionibacteriales</taxon>
        <taxon>Nocardioidaceae</taxon>
        <taxon>Mumia</taxon>
    </lineage>
</organism>
<reference evidence="1 2" key="1">
    <citation type="submission" date="2017-11" db="EMBL/GenBank/DDBJ databases">
        <title>Genomic Encyclopedia of Archaeal and Bacterial Type Strains, Phase II (KMG-II): From Individual Species to Whole Genera.</title>
        <authorList>
            <person name="Goeker M."/>
        </authorList>
    </citation>
    <scope>NUCLEOTIDE SEQUENCE [LARGE SCALE GENOMIC DNA]</scope>
    <source>
        <strain evidence="1 2">DSM 27763</strain>
    </source>
</reference>
<accession>A0A0B2B7H7</accession>
<dbReference type="GO" id="GO:0016491">
    <property type="term" value="F:oxidoreductase activity"/>
    <property type="evidence" value="ECO:0007669"/>
    <property type="project" value="InterPro"/>
</dbReference>
<dbReference type="OrthoDB" id="3778270at2"/>